<reference evidence="2" key="1">
    <citation type="submission" date="2025-08" db="UniProtKB">
        <authorList>
            <consortium name="RefSeq"/>
        </authorList>
    </citation>
    <scope>IDENTIFICATION</scope>
</reference>
<organism evidence="1 2">
    <name type="scientific">Castor canadensis</name>
    <name type="common">American beaver</name>
    <dbReference type="NCBI Taxonomy" id="51338"/>
    <lineage>
        <taxon>Eukaryota</taxon>
        <taxon>Metazoa</taxon>
        <taxon>Chordata</taxon>
        <taxon>Craniata</taxon>
        <taxon>Vertebrata</taxon>
        <taxon>Euteleostomi</taxon>
        <taxon>Mammalia</taxon>
        <taxon>Eutheria</taxon>
        <taxon>Euarchontoglires</taxon>
        <taxon>Glires</taxon>
        <taxon>Rodentia</taxon>
        <taxon>Castorimorpha</taxon>
        <taxon>Castoridae</taxon>
        <taxon>Castor</taxon>
    </lineage>
</organism>
<name>A0AC58KFZ6_CASCN</name>
<gene>
    <name evidence="2" type="primary">Cd84</name>
</gene>
<dbReference type="RefSeq" id="XP_073903825.1">
    <property type="nucleotide sequence ID" value="XM_074047724.1"/>
</dbReference>
<evidence type="ECO:0000313" key="1">
    <source>
        <dbReference type="Proteomes" id="UP001732720"/>
    </source>
</evidence>
<protein>
    <submittedName>
        <fullName evidence="2">SLAM family member 5 isoform X1</fullName>
    </submittedName>
</protein>
<proteinExistence type="predicted"/>
<evidence type="ECO:0000313" key="2">
    <source>
        <dbReference type="RefSeq" id="XP_073903825.1"/>
    </source>
</evidence>
<sequence>MAGHHLSILFLCLQTWPEAAGRHTDVLLVNGILGESVIFPSNIEKSLQVISISWNSKTSVAFINPGDSGTVTPTHKNYYGRINLIGQNYDLVLSNLRMEDAGDYKADINTNTDTITKYYHLQVYRRLGKPKITQSLMTSVNNTCNVTLTCSMEKEEKNVTYSWSPPGEGNVLQILQTSVDQELTYTCTAWNPVSNNSDFISSQQLCADVVMGFRTRRTGLLSGVTVFCLIILGLCSVFLFRLCKRRQGSYLKTFTKSSDDVSKNTIYTYVTGSRDILPAESRLYDEIPQQKGKMDVFQVLPSNEGPMNTIYSTVQNSDKMGKTIIQECKPPRTSGYEIVV</sequence>
<accession>A0AC58KFZ6</accession>
<keyword evidence="1" id="KW-1185">Reference proteome</keyword>
<dbReference type="Proteomes" id="UP001732720">
    <property type="component" value="Chromosome 11"/>
</dbReference>